<accession>U5CXJ1</accession>
<keyword evidence="2" id="KW-1185">Reference proteome</keyword>
<name>U5CXJ1_AMBTC</name>
<evidence type="ECO:0000313" key="2">
    <source>
        <dbReference type="Proteomes" id="UP000017836"/>
    </source>
</evidence>
<reference evidence="2" key="1">
    <citation type="journal article" date="2013" name="Science">
        <title>The Amborella genome and the evolution of flowering plants.</title>
        <authorList>
            <consortium name="Amborella Genome Project"/>
        </authorList>
    </citation>
    <scope>NUCLEOTIDE SEQUENCE [LARGE SCALE GENOMIC DNA]</scope>
</reference>
<dbReference type="Proteomes" id="UP000017836">
    <property type="component" value="Unassembled WGS sequence"/>
</dbReference>
<evidence type="ECO:0000313" key="1">
    <source>
        <dbReference type="EMBL" id="ERN14675.1"/>
    </source>
</evidence>
<dbReference type="Gramene" id="ERN14675">
    <property type="protein sequence ID" value="ERN14675"/>
    <property type="gene ID" value="AMTR_s00038p00214460"/>
</dbReference>
<dbReference type="AlphaFoldDB" id="U5CXJ1"/>
<organism evidence="1 2">
    <name type="scientific">Amborella trichopoda</name>
    <dbReference type="NCBI Taxonomy" id="13333"/>
    <lineage>
        <taxon>Eukaryota</taxon>
        <taxon>Viridiplantae</taxon>
        <taxon>Streptophyta</taxon>
        <taxon>Embryophyta</taxon>
        <taxon>Tracheophyta</taxon>
        <taxon>Spermatophyta</taxon>
        <taxon>Magnoliopsida</taxon>
        <taxon>Amborellales</taxon>
        <taxon>Amborellaceae</taxon>
        <taxon>Amborella</taxon>
    </lineage>
</organism>
<dbReference type="Gene3D" id="3.40.50.2000">
    <property type="entry name" value="Glycogen Phosphorylase B"/>
    <property type="match status" value="2"/>
</dbReference>
<dbReference type="SUPFAM" id="SSF53756">
    <property type="entry name" value="UDP-Glycosyltransferase/glycogen phosphorylase"/>
    <property type="match status" value="1"/>
</dbReference>
<protein>
    <submittedName>
        <fullName evidence="1">Uncharacterized protein</fullName>
    </submittedName>
</protein>
<dbReference type="EMBL" id="KI392532">
    <property type="protein sequence ID" value="ERN14675.1"/>
    <property type="molecule type" value="Genomic_DNA"/>
</dbReference>
<dbReference type="HOGENOM" id="CLU_2761160_0_0_1"/>
<sequence>MHAKVPVLYTVGHMLCQHAITDSKLGSIGSSLWSIDTSMLDWVDDRPAGFVVYVNFGGIMVILDIKHLGT</sequence>
<proteinExistence type="predicted"/>
<gene>
    <name evidence="1" type="ORF">AMTR_s00038p00214460</name>
</gene>